<dbReference type="InParanoid" id="A0A1B6PQZ6"/>
<dbReference type="Proteomes" id="UP000000768">
    <property type="component" value="Chromosome 5"/>
</dbReference>
<dbReference type="OMA" id="HKSPQMN"/>
<reference evidence="3" key="2">
    <citation type="journal article" date="2018" name="Plant J.">
        <title>The Sorghum bicolor reference genome: improved assembly, gene annotations, a transcriptome atlas, and signatures of genome organization.</title>
        <authorList>
            <person name="McCormick R.F."/>
            <person name="Truong S.K."/>
            <person name="Sreedasyam A."/>
            <person name="Jenkins J."/>
            <person name="Shu S."/>
            <person name="Sims D."/>
            <person name="Kennedy M."/>
            <person name="Amirebrahimi M."/>
            <person name="Weers B.D."/>
            <person name="McKinley B."/>
            <person name="Mattison A."/>
            <person name="Morishige D.T."/>
            <person name="Grimwood J."/>
            <person name="Schmutz J."/>
            <person name="Mullet J.E."/>
        </authorList>
    </citation>
    <scope>NUCLEOTIDE SEQUENCE [LARGE SCALE GENOMIC DNA]</scope>
    <source>
        <strain evidence="3">cv. BTx623</strain>
    </source>
</reference>
<keyword evidence="3" id="KW-1185">Reference proteome</keyword>
<accession>A0A1B6PQZ6</accession>
<dbReference type="AlphaFoldDB" id="A0A1B6PQZ6"/>
<evidence type="ECO:0000313" key="2">
    <source>
        <dbReference type="EMBL" id="KXG28080.1"/>
    </source>
</evidence>
<dbReference type="Gramene" id="KXG28080">
    <property type="protein sequence ID" value="KXG28080"/>
    <property type="gene ID" value="SORBI_3005G082400"/>
</dbReference>
<feature type="chain" id="PRO_5008589065" description="Bifunctional inhibitor/plant lipid transfer protein/seed storage helical domain-containing protein" evidence="1">
    <location>
        <begin position="24"/>
        <end position="104"/>
    </location>
</feature>
<protein>
    <recommendedName>
        <fullName evidence="4">Bifunctional inhibitor/plant lipid transfer protein/seed storage helical domain-containing protein</fullName>
    </recommendedName>
</protein>
<proteinExistence type="predicted"/>
<evidence type="ECO:0000313" key="3">
    <source>
        <dbReference type="Proteomes" id="UP000000768"/>
    </source>
</evidence>
<evidence type="ECO:0000256" key="1">
    <source>
        <dbReference type="SAM" id="SignalP"/>
    </source>
</evidence>
<name>A0A1B6PQZ6_SORBI</name>
<organism evidence="2 3">
    <name type="scientific">Sorghum bicolor</name>
    <name type="common">Sorghum</name>
    <name type="synonym">Sorghum vulgare</name>
    <dbReference type="NCBI Taxonomy" id="4558"/>
    <lineage>
        <taxon>Eukaryota</taxon>
        <taxon>Viridiplantae</taxon>
        <taxon>Streptophyta</taxon>
        <taxon>Embryophyta</taxon>
        <taxon>Tracheophyta</taxon>
        <taxon>Spermatophyta</taxon>
        <taxon>Magnoliopsida</taxon>
        <taxon>Liliopsida</taxon>
        <taxon>Poales</taxon>
        <taxon>Poaceae</taxon>
        <taxon>PACMAD clade</taxon>
        <taxon>Panicoideae</taxon>
        <taxon>Andropogonodae</taxon>
        <taxon>Andropogoneae</taxon>
        <taxon>Sorghinae</taxon>
        <taxon>Sorghum</taxon>
    </lineage>
</organism>
<feature type="signal peptide" evidence="1">
    <location>
        <begin position="1"/>
        <end position="23"/>
    </location>
</feature>
<reference evidence="2 3" key="1">
    <citation type="journal article" date="2009" name="Nature">
        <title>The Sorghum bicolor genome and the diversification of grasses.</title>
        <authorList>
            <person name="Paterson A.H."/>
            <person name="Bowers J.E."/>
            <person name="Bruggmann R."/>
            <person name="Dubchak I."/>
            <person name="Grimwood J."/>
            <person name="Gundlach H."/>
            <person name="Haberer G."/>
            <person name="Hellsten U."/>
            <person name="Mitros T."/>
            <person name="Poliakov A."/>
            <person name="Schmutz J."/>
            <person name="Spannagl M."/>
            <person name="Tang H."/>
            <person name="Wang X."/>
            <person name="Wicker T."/>
            <person name="Bharti A.K."/>
            <person name="Chapman J."/>
            <person name="Feltus F.A."/>
            <person name="Gowik U."/>
            <person name="Grigoriev I.V."/>
            <person name="Lyons E."/>
            <person name="Maher C.A."/>
            <person name="Martis M."/>
            <person name="Narechania A."/>
            <person name="Otillar R.P."/>
            <person name="Penning B.W."/>
            <person name="Salamov A.A."/>
            <person name="Wang Y."/>
            <person name="Zhang L."/>
            <person name="Carpita N.C."/>
            <person name="Freeling M."/>
            <person name="Gingle A.R."/>
            <person name="Hash C.T."/>
            <person name="Keller B."/>
            <person name="Klein P."/>
            <person name="Kresovich S."/>
            <person name="McCann M.C."/>
            <person name="Ming R."/>
            <person name="Peterson D.G."/>
            <person name="Mehboob-ur-Rahman"/>
            <person name="Ware D."/>
            <person name="Westhoff P."/>
            <person name="Mayer K.F."/>
            <person name="Messing J."/>
            <person name="Rokhsar D.S."/>
        </authorList>
    </citation>
    <scope>NUCLEOTIDE SEQUENCE [LARGE SCALE GENOMIC DNA]</scope>
    <source>
        <strain evidence="3">cv. BTx623</strain>
    </source>
</reference>
<gene>
    <name evidence="2" type="ORF">SORBI_3005G082400</name>
</gene>
<sequence>MFALKVAVLLLLITIIAVNPATAWPCTAQEKDQIVGVCRIYILKGALVQLPPQTGPCCGAVRQLEKLHKSPQMNCIASKLNAADLQKYDPTKVRHLDESCYQKH</sequence>
<keyword evidence="1" id="KW-0732">Signal</keyword>
<evidence type="ECO:0008006" key="4">
    <source>
        <dbReference type="Google" id="ProtNLM"/>
    </source>
</evidence>
<dbReference type="EMBL" id="CM000764">
    <property type="protein sequence ID" value="KXG28080.1"/>
    <property type="molecule type" value="Genomic_DNA"/>
</dbReference>